<dbReference type="Gene3D" id="1.10.10.2840">
    <property type="entry name" value="PucR C-terminal helix-turn-helix domain"/>
    <property type="match status" value="1"/>
</dbReference>
<evidence type="ECO:0000313" key="5">
    <source>
        <dbReference type="EMBL" id="BCL18257.1"/>
    </source>
</evidence>
<reference evidence="5 6" key="1">
    <citation type="journal article" date="2014" name="Int. J. Syst. Evol. Microbiol.">
        <title>Complete genome sequence of Corynebacterium casei LMG S-19264T (=DSM 44701T), isolated from a smear-ripened cheese.</title>
        <authorList>
            <consortium name="US DOE Joint Genome Institute (JGI-PGF)"/>
            <person name="Walter F."/>
            <person name="Albersmeier A."/>
            <person name="Kalinowski J."/>
            <person name="Ruckert C."/>
        </authorList>
    </citation>
    <scope>NUCLEOTIDE SEQUENCE [LARGE SCALE GENOMIC DNA]</scope>
    <source>
        <strain evidence="5 6">JCM 4255</strain>
    </source>
</reference>
<feature type="domain" description="PucR C-terminal helix-turn-helix" evidence="3">
    <location>
        <begin position="519"/>
        <end position="576"/>
    </location>
</feature>
<accession>A0A7G1N943</accession>
<sequence length="603" mass="66307">MAYYPSQRLSSDVSDQELSRLPSDSAGTERRGPRPLAMLDPHGLLALSRTLFTCTEQNEIVRLAMRHVSALGPYRAEAGYLATDDGLSRVPGHDAGARTVDDARLKELGEADGSVSLPERPWDWAFGLRGAGGLLGYIVVSSRSGPDEEGHFLLSTLVGLTSAALSLAATRAWQRDCAGELSRLRTERDTALRQLDAMRSELHLQKTVDDTLAGVAARGGGEDAITQALYELTGLSALIEDRFGNLRSWAGPERHVPHPVRSSTYQEEMLRQVAREAGPVRVKDRLIALVRPRGDILGVLALEDPEVTADEHTMFALDHAQRSLAQDLMHMRELTEVELRLRRQLIDDLLEGTDETSAYARAEALGHDLQHTHYVVVVHWPGNAPDDSFTRAVEQATAATAARPLITRRGDRVVLLTEARPDDNAVHTALAHELGTPYGAIGVSTRCDSPDGIPRCYQEALRALGVRQNSRQRSGTTFFDDLGVYRILGPGNDLRELEGFVREWLGQLIDYDAEHDTELVETLSRYFDCGGNYNDAAATLTVHRSTLRYRLQRIRELSNHDLADVDTRLNLQVATRVWKIILGGGGTDRGDPGAGQPVPLAPR</sequence>
<dbReference type="AlphaFoldDB" id="A0A7G1N943"/>
<dbReference type="Pfam" id="PF13556">
    <property type="entry name" value="HTH_30"/>
    <property type="match status" value="1"/>
</dbReference>
<dbReference type="InterPro" id="IPR051448">
    <property type="entry name" value="CdaR-like_regulators"/>
</dbReference>
<dbReference type="PANTHER" id="PTHR33744">
    <property type="entry name" value="CARBOHYDRATE DIACID REGULATOR"/>
    <property type="match status" value="1"/>
</dbReference>
<comment type="similarity">
    <text evidence="1">Belongs to the CdaR family.</text>
</comment>
<feature type="region of interest" description="Disordered" evidence="2">
    <location>
        <begin position="1"/>
        <end position="36"/>
    </location>
</feature>
<evidence type="ECO:0000259" key="4">
    <source>
        <dbReference type="Pfam" id="PF17853"/>
    </source>
</evidence>
<name>A0A7G1N943_9ACTN</name>
<proteinExistence type="inferred from homology"/>
<feature type="domain" description="CdaR GGDEF-like" evidence="4">
    <location>
        <begin position="353"/>
        <end position="465"/>
    </location>
</feature>
<evidence type="ECO:0000313" key="6">
    <source>
        <dbReference type="Proteomes" id="UP000516373"/>
    </source>
</evidence>
<dbReference type="Proteomes" id="UP000516373">
    <property type="component" value="Chromosome"/>
</dbReference>
<dbReference type="Pfam" id="PF17853">
    <property type="entry name" value="GGDEF_2"/>
    <property type="match status" value="1"/>
</dbReference>
<dbReference type="InterPro" id="IPR025736">
    <property type="entry name" value="PucR_C-HTH_dom"/>
</dbReference>
<dbReference type="PANTHER" id="PTHR33744:SF7">
    <property type="entry name" value="PUCR FAMILY TRANSCRIPTIONAL REGULATOR"/>
    <property type="match status" value="1"/>
</dbReference>
<dbReference type="RefSeq" id="WP_232543375.1">
    <property type="nucleotide sequence ID" value="NZ_AP023439.1"/>
</dbReference>
<gene>
    <name evidence="5" type="ORF">GCM10017668_01000</name>
</gene>
<protein>
    <recommendedName>
        <fullName evidence="7">Transcriptional regulator</fullName>
    </recommendedName>
</protein>
<evidence type="ECO:0000256" key="1">
    <source>
        <dbReference type="ARBA" id="ARBA00006754"/>
    </source>
</evidence>
<dbReference type="EMBL" id="AP023439">
    <property type="protein sequence ID" value="BCL18257.1"/>
    <property type="molecule type" value="Genomic_DNA"/>
</dbReference>
<evidence type="ECO:0000256" key="2">
    <source>
        <dbReference type="SAM" id="MobiDB-lite"/>
    </source>
</evidence>
<evidence type="ECO:0008006" key="7">
    <source>
        <dbReference type="Google" id="ProtNLM"/>
    </source>
</evidence>
<dbReference type="InterPro" id="IPR042070">
    <property type="entry name" value="PucR_C-HTH_sf"/>
</dbReference>
<organism evidence="5 6">
    <name type="scientific">Streptomyces tuirus</name>
    <dbReference type="NCBI Taxonomy" id="68278"/>
    <lineage>
        <taxon>Bacteria</taxon>
        <taxon>Bacillati</taxon>
        <taxon>Actinomycetota</taxon>
        <taxon>Actinomycetes</taxon>
        <taxon>Kitasatosporales</taxon>
        <taxon>Streptomycetaceae</taxon>
        <taxon>Streptomyces</taxon>
    </lineage>
</organism>
<dbReference type="KEGG" id="stui:GCM10017668_01000"/>
<dbReference type="InterPro" id="IPR041522">
    <property type="entry name" value="CdaR_GGDEF"/>
</dbReference>
<evidence type="ECO:0000259" key="3">
    <source>
        <dbReference type="Pfam" id="PF13556"/>
    </source>
</evidence>